<feature type="signal peptide" evidence="1">
    <location>
        <begin position="1"/>
        <end position="21"/>
    </location>
</feature>
<dbReference type="GO" id="GO:0008233">
    <property type="term" value="F:peptidase activity"/>
    <property type="evidence" value="ECO:0007669"/>
    <property type="project" value="InterPro"/>
</dbReference>
<dbReference type="Pfam" id="PF13539">
    <property type="entry name" value="Peptidase_M15_4"/>
    <property type="match status" value="1"/>
</dbReference>
<keyword evidence="4" id="KW-1185">Reference proteome</keyword>
<proteinExistence type="predicted"/>
<sequence length="216" mass="23087">MPLRPLPCAAMLALLASALPAQEPRGRAEPIPDALWQRMQGVSRHPGLGCAGRAELRLLTIPHHDFTGDRRLGHLVAAATEAETLLDVFAALYQAGYPIQQMRPVHEFGGRDALSMAANNTSAFNCRRVGGGTRLSDHAFGTAVDINPVQNPYVTRGGTAPAAGVDFDQPAERGAGVPGVIREGDAVVRAFAARGWGWGGTWRSAKDYQHFSRSGR</sequence>
<dbReference type="Gene3D" id="3.30.1380.10">
    <property type="match status" value="1"/>
</dbReference>
<comment type="caution">
    <text evidence="3">The sequence shown here is derived from an EMBL/GenBank/DDBJ whole genome shotgun (WGS) entry which is preliminary data.</text>
</comment>
<evidence type="ECO:0000313" key="4">
    <source>
        <dbReference type="Proteomes" id="UP001428774"/>
    </source>
</evidence>
<reference evidence="3 4" key="1">
    <citation type="submission" date="2024-05" db="EMBL/GenBank/DDBJ databases">
        <title>Genome sequence of Ponticoccus litoralis KCCM 90028.</title>
        <authorList>
            <person name="Kim J.M."/>
            <person name="Lee J.K."/>
            <person name="Choi B.J."/>
            <person name="Bayburt H."/>
            <person name="Baek J.H."/>
            <person name="Jeon C.O."/>
        </authorList>
    </citation>
    <scope>NUCLEOTIDE SEQUENCE [LARGE SCALE GENOMIC DNA]</scope>
    <source>
        <strain evidence="3 4">KCCM 90028</strain>
    </source>
</reference>
<evidence type="ECO:0000313" key="3">
    <source>
        <dbReference type="EMBL" id="MEN9060195.1"/>
    </source>
</evidence>
<feature type="chain" id="PRO_5043734878" evidence="1">
    <location>
        <begin position="22"/>
        <end position="216"/>
    </location>
</feature>
<keyword evidence="1" id="KW-0732">Signal</keyword>
<dbReference type="RefSeq" id="WP_347165368.1">
    <property type="nucleotide sequence ID" value="NZ_JBDNCH010000002.1"/>
</dbReference>
<name>A0AAW9SMX8_9RHOB</name>
<evidence type="ECO:0000259" key="2">
    <source>
        <dbReference type="Pfam" id="PF13539"/>
    </source>
</evidence>
<dbReference type="AlphaFoldDB" id="A0AAW9SMX8"/>
<accession>A0AAW9SMX8</accession>
<organism evidence="3 4">
    <name type="scientific">Ponticoccus litoralis</name>
    <dbReference type="NCBI Taxonomy" id="422297"/>
    <lineage>
        <taxon>Bacteria</taxon>
        <taxon>Pseudomonadati</taxon>
        <taxon>Pseudomonadota</taxon>
        <taxon>Alphaproteobacteria</taxon>
        <taxon>Rhodobacterales</taxon>
        <taxon>Roseobacteraceae</taxon>
        <taxon>Ponticoccus</taxon>
    </lineage>
</organism>
<dbReference type="InterPro" id="IPR039561">
    <property type="entry name" value="Peptidase_M15C"/>
</dbReference>
<dbReference type="EMBL" id="JBDNCH010000002">
    <property type="protein sequence ID" value="MEN9060195.1"/>
    <property type="molecule type" value="Genomic_DNA"/>
</dbReference>
<protein>
    <submittedName>
        <fullName evidence="3">M15 family metallopeptidase</fullName>
    </submittedName>
</protein>
<evidence type="ECO:0000256" key="1">
    <source>
        <dbReference type="SAM" id="SignalP"/>
    </source>
</evidence>
<dbReference type="SUPFAM" id="SSF55166">
    <property type="entry name" value="Hedgehog/DD-peptidase"/>
    <property type="match status" value="1"/>
</dbReference>
<gene>
    <name evidence="3" type="ORF">ABFB10_03215</name>
</gene>
<dbReference type="Proteomes" id="UP001428774">
    <property type="component" value="Unassembled WGS sequence"/>
</dbReference>
<dbReference type="InterPro" id="IPR009045">
    <property type="entry name" value="Zn_M74/Hedgehog-like"/>
</dbReference>
<feature type="domain" description="Peptidase M15C" evidence="2">
    <location>
        <begin position="131"/>
        <end position="212"/>
    </location>
</feature>